<reference evidence="1 2" key="1">
    <citation type="journal article" date="2008" name="PLoS Genet.">
        <title>Genomic islands in the pathogenic filamentous fungus Aspergillus fumigatus.</title>
        <authorList>
            <person name="Fedorova N.D."/>
            <person name="Khaldi N."/>
            <person name="Joardar V.S."/>
            <person name="Maiti R."/>
            <person name="Amedeo P."/>
            <person name="Anderson M.J."/>
            <person name="Crabtree J."/>
            <person name="Silva J.C."/>
            <person name="Badger J.H."/>
            <person name="Albarraq A."/>
            <person name="Angiuoli S."/>
            <person name="Bussey H."/>
            <person name="Bowyer P."/>
            <person name="Cotty P.J."/>
            <person name="Dyer P.S."/>
            <person name="Egan A."/>
            <person name="Galens K."/>
            <person name="Fraser-Liggett C.M."/>
            <person name="Haas B.J."/>
            <person name="Inman J.M."/>
            <person name="Kent R."/>
            <person name="Lemieux S."/>
            <person name="Malavazi I."/>
            <person name="Orvis J."/>
            <person name="Roemer T."/>
            <person name="Ronning C.M."/>
            <person name="Sundaram J.P."/>
            <person name="Sutton G."/>
            <person name="Turner G."/>
            <person name="Venter J.C."/>
            <person name="White O.R."/>
            <person name="Whitty B.R."/>
            <person name="Youngman P."/>
            <person name="Wolfe K.H."/>
            <person name="Goldman G.H."/>
            <person name="Wortman J.R."/>
            <person name="Jiang B."/>
            <person name="Denning D.W."/>
            <person name="Nierman W.C."/>
        </authorList>
    </citation>
    <scope>NUCLEOTIDE SEQUENCE [LARGE SCALE GENOMIC DNA]</scope>
    <source>
        <strain evidence="2">CBS 144.89 / FGSC A1163 / CEA10</strain>
    </source>
</reference>
<sequence>MCAIGGSQFLDQPSGLLVLRVISGHQRYKFEQYSRLHVVLLLGHSQAYYLFVLPGTSKSDTIYIGRVLSWRDNNLHLLHLPLPQRHKDPPTCMFT</sequence>
<evidence type="ECO:0000313" key="1">
    <source>
        <dbReference type="EMBL" id="EDP47999.1"/>
    </source>
</evidence>
<evidence type="ECO:0000313" key="2">
    <source>
        <dbReference type="Proteomes" id="UP000001699"/>
    </source>
</evidence>
<proteinExistence type="predicted"/>
<dbReference type="VEuPathDB" id="FungiDB:AFUB_087100"/>
<keyword evidence="2" id="KW-1185">Reference proteome</keyword>
<organism evidence="1 2">
    <name type="scientific">Aspergillus fumigatus (strain CBS 144.89 / FGSC A1163 / CEA10)</name>
    <name type="common">Neosartorya fumigata</name>
    <dbReference type="NCBI Taxonomy" id="451804"/>
    <lineage>
        <taxon>Eukaryota</taxon>
        <taxon>Fungi</taxon>
        <taxon>Dikarya</taxon>
        <taxon>Ascomycota</taxon>
        <taxon>Pezizomycotina</taxon>
        <taxon>Eurotiomycetes</taxon>
        <taxon>Eurotiomycetidae</taxon>
        <taxon>Eurotiales</taxon>
        <taxon>Aspergillaceae</taxon>
        <taxon>Aspergillus</taxon>
        <taxon>Aspergillus subgen. Fumigati</taxon>
    </lineage>
</organism>
<dbReference type="Proteomes" id="UP000001699">
    <property type="component" value="Unassembled WGS sequence"/>
</dbReference>
<accession>B0YBL8</accession>
<dbReference type="EMBL" id="DS499601">
    <property type="protein sequence ID" value="EDP47999.1"/>
    <property type="molecule type" value="Genomic_DNA"/>
</dbReference>
<gene>
    <name evidence="1" type="ORF">AFUB_087100</name>
</gene>
<dbReference type="HOGENOM" id="CLU_2372379_0_0_1"/>
<name>B0YBL8_ASPFC</name>
<protein>
    <submittedName>
        <fullName evidence="1">Uncharacterized protein</fullName>
    </submittedName>
</protein>
<dbReference type="AlphaFoldDB" id="B0YBL8"/>